<dbReference type="InterPro" id="IPR004652">
    <property type="entry name" value="DusB-like"/>
</dbReference>
<evidence type="ECO:0000256" key="6">
    <source>
        <dbReference type="ARBA" id="ARBA00023002"/>
    </source>
</evidence>
<dbReference type="InterPro" id="IPR024036">
    <property type="entry name" value="tRNA-dHydroUridine_Synthase_C"/>
</dbReference>
<dbReference type="GO" id="GO:0003723">
    <property type="term" value="F:RNA binding"/>
    <property type="evidence" value="ECO:0007669"/>
    <property type="project" value="TreeGrafter"/>
</dbReference>
<keyword evidence="4" id="KW-0819">tRNA processing</keyword>
<dbReference type="InterPro" id="IPR018517">
    <property type="entry name" value="tRNA_hU_synthase_CS"/>
</dbReference>
<dbReference type="GO" id="GO:0017150">
    <property type="term" value="F:tRNA dihydrouridine synthase activity"/>
    <property type="evidence" value="ECO:0007669"/>
    <property type="project" value="InterPro"/>
</dbReference>
<dbReference type="NCBIfam" id="TIGR00737">
    <property type="entry name" value="nifR3_yhdG"/>
    <property type="match status" value="1"/>
</dbReference>
<proteinExistence type="predicted"/>
<evidence type="ECO:0000256" key="3">
    <source>
        <dbReference type="ARBA" id="ARBA00022643"/>
    </source>
</evidence>
<evidence type="ECO:0000256" key="5">
    <source>
        <dbReference type="ARBA" id="ARBA00022857"/>
    </source>
</evidence>
<feature type="domain" description="DUS-like FMN-binding" evidence="7">
    <location>
        <begin position="14"/>
        <end position="341"/>
    </location>
</feature>
<dbReference type="Gene3D" id="3.20.20.70">
    <property type="entry name" value="Aldolase class I"/>
    <property type="match status" value="1"/>
</dbReference>
<evidence type="ECO:0000256" key="2">
    <source>
        <dbReference type="ARBA" id="ARBA00022630"/>
    </source>
</evidence>
<gene>
    <name evidence="8" type="primary">dusB</name>
    <name evidence="8" type="ORF">H8R10_02360</name>
</gene>
<keyword evidence="2" id="KW-0285">Flavoprotein</keyword>
<comment type="caution">
    <text evidence="8">The sequence shown here is derived from an EMBL/GenBank/DDBJ whole genome shotgun (WGS) entry which is preliminary data.</text>
</comment>
<dbReference type="EMBL" id="JACRUO010000001">
    <property type="protein sequence ID" value="MBD3689077.1"/>
    <property type="molecule type" value="Genomic_DNA"/>
</dbReference>
<dbReference type="GO" id="GO:0050660">
    <property type="term" value="F:flavin adenine dinucleotide binding"/>
    <property type="evidence" value="ECO:0007669"/>
    <property type="project" value="InterPro"/>
</dbReference>
<reference evidence="8 9" key="1">
    <citation type="submission" date="2020-08" db="EMBL/GenBank/DDBJ databases">
        <title>Winkia gen. nov., sp. nov., isolated from faeces of the Anser albifrons in China.</title>
        <authorList>
            <person name="Liu Q."/>
        </authorList>
    </citation>
    <scope>NUCLEOTIDE SEQUENCE [LARGE SCALE GENOMIC DNA]</scope>
    <source>
        <strain evidence="8 9">C62</strain>
    </source>
</reference>
<evidence type="ECO:0000313" key="9">
    <source>
        <dbReference type="Proteomes" id="UP000627538"/>
    </source>
</evidence>
<evidence type="ECO:0000256" key="1">
    <source>
        <dbReference type="ARBA" id="ARBA00001917"/>
    </source>
</evidence>
<organism evidence="8 9">
    <name type="scientific">Nanchangia anserum</name>
    <dbReference type="NCBI Taxonomy" id="2692125"/>
    <lineage>
        <taxon>Bacteria</taxon>
        <taxon>Bacillati</taxon>
        <taxon>Actinomycetota</taxon>
        <taxon>Actinomycetes</taxon>
        <taxon>Actinomycetales</taxon>
        <taxon>Actinomycetaceae</taxon>
        <taxon>Nanchangia</taxon>
    </lineage>
</organism>
<protein>
    <submittedName>
        <fullName evidence="8">tRNA dihydrouridine synthase DusB</fullName>
    </submittedName>
</protein>
<keyword evidence="5" id="KW-0521">NADP</keyword>
<dbReference type="CDD" id="cd02801">
    <property type="entry name" value="DUS_like_FMN"/>
    <property type="match status" value="1"/>
</dbReference>
<dbReference type="SUPFAM" id="SSF51395">
    <property type="entry name" value="FMN-linked oxidoreductases"/>
    <property type="match status" value="1"/>
</dbReference>
<comment type="cofactor">
    <cofactor evidence="1">
        <name>FMN</name>
        <dbReference type="ChEBI" id="CHEBI:58210"/>
    </cofactor>
</comment>
<dbReference type="InterPro" id="IPR013785">
    <property type="entry name" value="Aldolase_TIM"/>
</dbReference>
<dbReference type="Proteomes" id="UP000627538">
    <property type="component" value="Unassembled WGS sequence"/>
</dbReference>
<name>A0A8I0KR47_9ACTO</name>
<evidence type="ECO:0000256" key="4">
    <source>
        <dbReference type="ARBA" id="ARBA00022694"/>
    </source>
</evidence>
<keyword evidence="9" id="KW-1185">Reference proteome</keyword>
<dbReference type="InterPro" id="IPR035587">
    <property type="entry name" value="DUS-like_FMN-bd"/>
</dbReference>
<evidence type="ECO:0000313" key="8">
    <source>
        <dbReference type="EMBL" id="MBD3689077.1"/>
    </source>
</evidence>
<dbReference type="Gene3D" id="1.10.1200.80">
    <property type="entry name" value="Putative flavin oxidoreducatase, domain 2"/>
    <property type="match status" value="1"/>
</dbReference>
<dbReference type="Pfam" id="PF01207">
    <property type="entry name" value="Dus"/>
    <property type="match status" value="1"/>
</dbReference>
<dbReference type="PANTHER" id="PTHR45846">
    <property type="entry name" value="TRNA-DIHYDROURIDINE(47) SYNTHASE [NAD(P)(+)]-LIKE"/>
    <property type="match status" value="1"/>
</dbReference>
<keyword evidence="3" id="KW-0288">FMN</keyword>
<dbReference type="PANTHER" id="PTHR45846:SF1">
    <property type="entry name" value="TRNA-DIHYDROURIDINE(47) SYNTHASE [NAD(P)(+)]-LIKE"/>
    <property type="match status" value="1"/>
</dbReference>
<dbReference type="PROSITE" id="PS01136">
    <property type="entry name" value="UPF0034"/>
    <property type="match status" value="1"/>
</dbReference>
<accession>A0A8I0KR47</accession>
<keyword evidence="6" id="KW-0560">Oxidoreductase</keyword>
<sequence length="402" mass="42906">MRLGPIGLGTPMVLAPMAAVTNAPFRRACRSHALRALAELGRDTHASPTWAPAGLYVCEMITARALVEDRESTWRLVAADPDETPRSVQLHGVDPATMGEAARLLVSRGLAHHVDINFGCPVPKITRKGGGSALPWKTSRFVAIIEAVIAGARAGSEQAGLGFIAPVSVKIRSGIDDDHRVDIDAGLAAQDAGAAAVCLHARTTAEYYSGSAHWDHIGALVEVLDIPVLGNGDIGSAEDALAMRDETGCAGVEVGRGAQGRPWIFADIAHALAGSPRRSRPSSDEVIDMIRTHARDLAQWGGDEGHAMRDLRKHLGWYLRGFRVGGDVKRRLARVGSLAELDDILGEIEPAQPYPAAAEGLHGRTGHSRRPKLPEGWLDTREVDAQAMAVLERAALEGEFSY</sequence>
<dbReference type="AlphaFoldDB" id="A0A8I0KR47"/>
<evidence type="ECO:0000259" key="7">
    <source>
        <dbReference type="Pfam" id="PF01207"/>
    </source>
</evidence>